<keyword evidence="2" id="KW-0436">Ligase</keyword>
<name>A0A0A1WDX9_ZEUCU</name>
<reference evidence="2" key="1">
    <citation type="submission" date="2014-11" db="EMBL/GenBank/DDBJ databases">
        <authorList>
            <person name="Geib S."/>
        </authorList>
    </citation>
    <scope>NUCLEOTIDE SEQUENCE</scope>
</reference>
<reference evidence="2" key="2">
    <citation type="journal article" date="2015" name="Gigascience">
        <title>Reconstructing a comprehensive transcriptome assembly of a white-pupal translocated strain of the pest fruit fly Bactrocera cucurbitae.</title>
        <authorList>
            <person name="Sim S.B."/>
            <person name="Calla B."/>
            <person name="Hall B."/>
            <person name="DeRego T."/>
            <person name="Geib S.M."/>
        </authorList>
    </citation>
    <scope>NUCLEOTIDE SEQUENCE</scope>
</reference>
<protein>
    <submittedName>
        <fullName evidence="2">Cysteine--tRNA ligase</fullName>
    </submittedName>
</protein>
<proteinExistence type="predicted"/>
<organism evidence="2">
    <name type="scientific">Zeugodacus cucurbitae</name>
    <name type="common">Melon fruit fly</name>
    <name type="synonym">Bactrocera cucurbitae</name>
    <dbReference type="NCBI Taxonomy" id="28588"/>
    <lineage>
        <taxon>Eukaryota</taxon>
        <taxon>Metazoa</taxon>
        <taxon>Ecdysozoa</taxon>
        <taxon>Arthropoda</taxon>
        <taxon>Hexapoda</taxon>
        <taxon>Insecta</taxon>
        <taxon>Pterygota</taxon>
        <taxon>Neoptera</taxon>
        <taxon>Endopterygota</taxon>
        <taxon>Diptera</taxon>
        <taxon>Brachycera</taxon>
        <taxon>Muscomorpha</taxon>
        <taxon>Tephritoidea</taxon>
        <taxon>Tephritidae</taxon>
        <taxon>Zeugodacus</taxon>
        <taxon>Zeugodacus</taxon>
    </lineage>
</organism>
<feature type="compositionally biased region" description="Polar residues" evidence="1">
    <location>
        <begin position="50"/>
        <end position="68"/>
    </location>
</feature>
<dbReference type="GO" id="GO:0016874">
    <property type="term" value="F:ligase activity"/>
    <property type="evidence" value="ECO:0007669"/>
    <property type="project" value="UniProtKB-KW"/>
</dbReference>
<dbReference type="EMBL" id="GBXI01017617">
    <property type="protein sequence ID" value="JAC96674.1"/>
    <property type="molecule type" value="Transcribed_RNA"/>
</dbReference>
<evidence type="ECO:0000313" key="2">
    <source>
        <dbReference type="EMBL" id="JAC96674.1"/>
    </source>
</evidence>
<sequence length="202" mass="23531">MVGVICSAIAPVDAASRVSFIKSYKPYSSRTLIGNWYNDRIHKEVKNYNPINTASNTTEPKTADQSSYRAHYAHPKEILRADAPTFEEQRSRYRTIAHNSKDSSVLPMDSEKYLSNYTTVNDIKYRLQPPQDNWSMVTDRPVKGPPKENLLQSYGNETNIGLRHWLRQIRNQSKLYRSDDTTYADDFRHPRAPKRKDVRYCR</sequence>
<feature type="region of interest" description="Disordered" evidence="1">
    <location>
        <begin position="50"/>
        <end position="69"/>
    </location>
</feature>
<evidence type="ECO:0000256" key="1">
    <source>
        <dbReference type="SAM" id="MobiDB-lite"/>
    </source>
</evidence>
<gene>
    <name evidence="2" type="primary">cysS_1</name>
    <name evidence="2" type="ORF">g.8456</name>
</gene>
<dbReference type="AlphaFoldDB" id="A0A0A1WDX9"/>
<accession>A0A0A1WDX9</accession>